<feature type="non-terminal residue" evidence="1">
    <location>
        <position position="102"/>
    </location>
</feature>
<evidence type="ECO:0000313" key="2">
    <source>
        <dbReference type="Proteomes" id="UP001162501"/>
    </source>
</evidence>
<proteinExistence type="predicted"/>
<reference evidence="1" key="2">
    <citation type="submission" date="2025-03" db="EMBL/GenBank/DDBJ databases">
        <authorList>
            <consortium name="ELIXIR-Norway"/>
            <consortium name="Elixir Norway"/>
        </authorList>
    </citation>
    <scope>NUCLEOTIDE SEQUENCE</scope>
</reference>
<gene>
    <name evidence="1" type="ORF">MRATA1EN22A_LOCUS12847</name>
</gene>
<name>A0AC59Z1P6_RANTA</name>
<dbReference type="Proteomes" id="UP001162501">
    <property type="component" value="Chromosome 22"/>
</dbReference>
<accession>A0AC59Z1P6</accession>
<sequence length="102" mass="11583">EHRKSLPICPLFSSLLLQHQIDWLRLLVGPCGRGDLHEPLLQAKLRLSQACQAPLYTGFSRQDYWSGNSLLQGFFLTQKSNPHLLCLLHWQADSLPLLHLGS</sequence>
<reference evidence="1" key="1">
    <citation type="submission" date="2023-05" db="EMBL/GenBank/DDBJ databases">
        <authorList>
            <consortium name="ELIXIR-Norway"/>
        </authorList>
    </citation>
    <scope>NUCLEOTIDE SEQUENCE</scope>
</reference>
<protein>
    <submittedName>
        <fullName evidence="1">Uncharacterized protein</fullName>
    </submittedName>
</protein>
<organism evidence="1 2">
    <name type="scientific">Rangifer tarandus platyrhynchus</name>
    <name type="common">Svalbard reindeer</name>
    <dbReference type="NCBI Taxonomy" id="3082113"/>
    <lineage>
        <taxon>Eukaryota</taxon>
        <taxon>Metazoa</taxon>
        <taxon>Chordata</taxon>
        <taxon>Craniata</taxon>
        <taxon>Vertebrata</taxon>
        <taxon>Euteleostomi</taxon>
        <taxon>Mammalia</taxon>
        <taxon>Eutheria</taxon>
        <taxon>Laurasiatheria</taxon>
        <taxon>Artiodactyla</taxon>
        <taxon>Ruminantia</taxon>
        <taxon>Pecora</taxon>
        <taxon>Cervidae</taxon>
        <taxon>Odocoileinae</taxon>
        <taxon>Rangifer</taxon>
    </lineage>
</organism>
<feature type="non-terminal residue" evidence="1">
    <location>
        <position position="1"/>
    </location>
</feature>
<dbReference type="EMBL" id="OX596106">
    <property type="protein sequence ID" value="CAN0154155.1"/>
    <property type="molecule type" value="Genomic_DNA"/>
</dbReference>
<evidence type="ECO:0000313" key="1">
    <source>
        <dbReference type="EMBL" id="CAN0154155.1"/>
    </source>
</evidence>